<dbReference type="OMA" id="ASWVEWR"/>
<accession>K5XAG2</accession>
<proteinExistence type="predicted"/>
<dbReference type="AlphaFoldDB" id="K5XAG2"/>
<dbReference type="RefSeq" id="XP_007329435.1">
    <property type="nucleotide sequence ID" value="XM_007329373.1"/>
</dbReference>
<gene>
    <name evidence="1" type="ORF">AGABI1DRAFT_113429</name>
</gene>
<keyword evidence="2" id="KW-1185">Reference proteome</keyword>
<organism evidence="1 2">
    <name type="scientific">Agaricus bisporus var. burnettii (strain JB137-S8 / ATCC MYA-4627 / FGSC 10392)</name>
    <name type="common">White button mushroom</name>
    <dbReference type="NCBI Taxonomy" id="597362"/>
    <lineage>
        <taxon>Eukaryota</taxon>
        <taxon>Fungi</taxon>
        <taxon>Dikarya</taxon>
        <taxon>Basidiomycota</taxon>
        <taxon>Agaricomycotina</taxon>
        <taxon>Agaricomycetes</taxon>
        <taxon>Agaricomycetidae</taxon>
        <taxon>Agaricales</taxon>
        <taxon>Agaricineae</taxon>
        <taxon>Agaricaceae</taxon>
        <taxon>Agaricus</taxon>
    </lineage>
</organism>
<reference evidence="2" key="1">
    <citation type="journal article" date="2012" name="Proc. Natl. Acad. Sci. U.S.A.">
        <title>Genome sequence of the button mushroom Agaricus bisporus reveals mechanisms governing adaptation to a humic-rich ecological niche.</title>
        <authorList>
            <person name="Morin E."/>
            <person name="Kohler A."/>
            <person name="Baker A.R."/>
            <person name="Foulongne-Oriol M."/>
            <person name="Lombard V."/>
            <person name="Nagy L.G."/>
            <person name="Ohm R.A."/>
            <person name="Patyshakuliyeva A."/>
            <person name="Brun A."/>
            <person name="Aerts A.L."/>
            <person name="Bailey A.M."/>
            <person name="Billette C."/>
            <person name="Coutinho P.M."/>
            <person name="Deakin G."/>
            <person name="Doddapaneni H."/>
            <person name="Floudas D."/>
            <person name="Grimwood J."/>
            <person name="Hilden K."/>
            <person name="Kuees U."/>
            <person name="LaButti K.M."/>
            <person name="Lapidus A."/>
            <person name="Lindquist E.A."/>
            <person name="Lucas S.M."/>
            <person name="Murat C."/>
            <person name="Riley R.W."/>
            <person name="Salamov A.A."/>
            <person name="Schmutz J."/>
            <person name="Subramanian V."/>
            <person name="Woesten H.A.B."/>
            <person name="Xu J."/>
            <person name="Eastwood D.C."/>
            <person name="Foster G.D."/>
            <person name="Sonnenberg A.S."/>
            <person name="Cullen D."/>
            <person name="de Vries R.P."/>
            <person name="Lundell T."/>
            <person name="Hibbett D.S."/>
            <person name="Henrissat B."/>
            <person name="Burton K.S."/>
            <person name="Kerrigan R.W."/>
            <person name="Challen M.P."/>
            <person name="Grigoriev I.V."/>
            <person name="Martin F."/>
        </authorList>
    </citation>
    <scope>NUCLEOTIDE SEQUENCE [LARGE SCALE GENOMIC DNA]</scope>
    <source>
        <strain evidence="2">JB137-S8 / ATCC MYA-4627 / FGSC 10392</strain>
    </source>
</reference>
<dbReference type="KEGG" id="abp:AGABI1DRAFT113429"/>
<protein>
    <submittedName>
        <fullName evidence="1">Uncharacterized protein</fullName>
    </submittedName>
</protein>
<dbReference type="Proteomes" id="UP000008493">
    <property type="component" value="Unassembled WGS sequence"/>
</dbReference>
<dbReference type="HOGENOM" id="CLU_2704263_0_0_1"/>
<name>K5XAG2_AGABU</name>
<dbReference type="GeneID" id="18823991"/>
<evidence type="ECO:0000313" key="2">
    <source>
        <dbReference type="Proteomes" id="UP000008493"/>
    </source>
</evidence>
<dbReference type="EMBL" id="JH971389">
    <property type="protein sequence ID" value="EKM80228.1"/>
    <property type="molecule type" value="Genomic_DNA"/>
</dbReference>
<evidence type="ECO:0000313" key="1">
    <source>
        <dbReference type="EMBL" id="EKM80228.1"/>
    </source>
</evidence>
<sequence length="73" mass="8404">MMGIRDIDTFVLSKRYYLEAMRSSIADGYTCLHSDTALLASWIRVYRGHSLLSNGAAFLRNVASWVEWRKSMN</sequence>
<dbReference type="InParanoid" id="K5XAG2"/>